<organism evidence="1 2">
    <name type="scientific">Punica granatum</name>
    <name type="common">Pomegranate</name>
    <dbReference type="NCBI Taxonomy" id="22663"/>
    <lineage>
        <taxon>Eukaryota</taxon>
        <taxon>Viridiplantae</taxon>
        <taxon>Streptophyta</taxon>
        <taxon>Embryophyta</taxon>
        <taxon>Tracheophyta</taxon>
        <taxon>Spermatophyta</taxon>
        <taxon>Magnoliopsida</taxon>
        <taxon>eudicotyledons</taxon>
        <taxon>Gunneridae</taxon>
        <taxon>Pentapetalae</taxon>
        <taxon>rosids</taxon>
        <taxon>malvids</taxon>
        <taxon>Myrtales</taxon>
        <taxon>Lythraceae</taxon>
        <taxon>Punica</taxon>
    </lineage>
</organism>
<reference evidence="1 2" key="1">
    <citation type="submission" date="2017-11" db="EMBL/GenBank/DDBJ databases">
        <title>De-novo sequencing of pomegranate (Punica granatum L.) genome.</title>
        <authorList>
            <person name="Akparov Z."/>
            <person name="Amiraslanov A."/>
            <person name="Hajiyeva S."/>
            <person name="Abbasov M."/>
            <person name="Kaur K."/>
            <person name="Hamwieh A."/>
            <person name="Solovyev V."/>
            <person name="Salamov A."/>
            <person name="Braich B."/>
            <person name="Kosarev P."/>
            <person name="Mahmoud A."/>
            <person name="Hajiyev E."/>
            <person name="Babayeva S."/>
            <person name="Izzatullayeva V."/>
            <person name="Mammadov A."/>
            <person name="Mammadov A."/>
            <person name="Sharifova S."/>
            <person name="Ojaghi J."/>
            <person name="Eynullazada K."/>
            <person name="Bayramov B."/>
            <person name="Abdulazimova A."/>
            <person name="Shahmuradov I."/>
        </authorList>
    </citation>
    <scope>NUCLEOTIDE SEQUENCE [LARGE SCALE GENOMIC DNA]</scope>
    <source>
        <strain evidence="2">cv. AG2017</strain>
        <tissue evidence="1">Leaf</tissue>
    </source>
</reference>
<evidence type="ECO:0000313" key="2">
    <source>
        <dbReference type="Proteomes" id="UP000233551"/>
    </source>
</evidence>
<dbReference type="EMBL" id="PGOL01001054">
    <property type="protein sequence ID" value="PKI61299.1"/>
    <property type="molecule type" value="Genomic_DNA"/>
</dbReference>
<comment type="caution">
    <text evidence="1">The sequence shown here is derived from an EMBL/GenBank/DDBJ whole genome shotgun (WGS) entry which is preliminary data.</text>
</comment>
<evidence type="ECO:0000313" key="1">
    <source>
        <dbReference type="EMBL" id="PKI61299.1"/>
    </source>
</evidence>
<dbReference type="AlphaFoldDB" id="A0A2I0JY88"/>
<proteinExistence type="predicted"/>
<dbReference type="Proteomes" id="UP000233551">
    <property type="component" value="Unassembled WGS sequence"/>
</dbReference>
<gene>
    <name evidence="1" type="ORF">CRG98_018290</name>
</gene>
<protein>
    <submittedName>
        <fullName evidence="1">Uncharacterized protein</fullName>
    </submittedName>
</protein>
<name>A0A2I0JY88_PUNGR</name>
<sequence length="74" mass="7786">MHVQGARRTRRVAGVHGRCAGGVRRAGSRCVRQQAHACAGSGLAGVRGPSGMRDCAAMGVLFTREHVLHPKSPK</sequence>
<accession>A0A2I0JY88</accession>
<keyword evidence="2" id="KW-1185">Reference proteome</keyword>